<comment type="caution">
    <text evidence="4">The sequence shown here is derived from an EMBL/GenBank/DDBJ whole genome shotgun (WGS) entry which is preliminary data.</text>
</comment>
<dbReference type="GO" id="GO:0000976">
    <property type="term" value="F:transcription cis-regulatory region binding"/>
    <property type="evidence" value="ECO:0007669"/>
    <property type="project" value="TreeGrafter"/>
</dbReference>
<sequence length="196" mass="22126">MATRRSRSNETGPLDISAWTEAALNLLAMQGIDGVRVELLAKQLNVTKGSFYWHFKDRDALYETMLDHWRRQATLQLIERLERDGASPELRLRRLLRLPVAGRRSRHGADVELAVRLWGRRDTRARAALEEVDQLRLRYIEGLLAGCGVPEHETAARAVIAYSYMRVAPTLLQDAAETAIDLCERILIGAPQLTAA</sequence>
<dbReference type="RefSeq" id="WP_127688741.1">
    <property type="nucleotide sequence ID" value="NZ_RZUL01000001.1"/>
</dbReference>
<keyword evidence="1 2" id="KW-0238">DNA-binding</keyword>
<dbReference type="Proteomes" id="UP000282977">
    <property type="component" value="Unassembled WGS sequence"/>
</dbReference>
<dbReference type="InterPro" id="IPR009057">
    <property type="entry name" value="Homeodomain-like_sf"/>
</dbReference>
<evidence type="ECO:0000313" key="4">
    <source>
        <dbReference type="EMBL" id="RVT43205.1"/>
    </source>
</evidence>
<dbReference type="GO" id="GO:0003700">
    <property type="term" value="F:DNA-binding transcription factor activity"/>
    <property type="evidence" value="ECO:0007669"/>
    <property type="project" value="TreeGrafter"/>
</dbReference>
<feature type="DNA-binding region" description="H-T-H motif" evidence="2">
    <location>
        <begin position="36"/>
        <end position="55"/>
    </location>
</feature>
<dbReference type="AlphaFoldDB" id="A0A437JBF1"/>
<keyword evidence="5" id="KW-1185">Reference proteome</keyword>
<dbReference type="OrthoDB" id="3218408at2"/>
<evidence type="ECO:0000256" key="2">
    <source>
        <dbReference type="PROSITE-ProRule" id="PRU00335"/>
    </source>
</evidence>
<proteinExistence type="predicted"/>
<dbReference type="Gene3D" id="1.10.357.10">
    <property type="entry name" value="Tetracycline Repressor, domain 2"/>
    <property type="match status" value="1"/>
</dbReference>
<dbReference type="InterPro" id="IPR001647">
    <property type="entry name" value="HTH_TetR"/>
</dbReference>
<dbReference type="EMBL" id="RZUL01000001">
    <property type="protein sequence ID" value="RVT43205.1"/>
    <property type="molecule type" value="Genomic_DNA"/>
</dbReference>
<dbReference type="PRINTS" id="PR00455">
    <property type="entry name" value="HTHTETR"/>
</dbReference>
<dbReference type="SUPFAM" id="SSF46689">
    <property type="entry name" value="Homeodomain-like"/>
    <property type="match status" value="1"/>
</dbReference>
<dbReference type="PANTHER" id="PTHR30055">
    <property type="entry name" value="HTH-TYPE TRANSCRIPTIONAL REGULATOR RUTR"/>
    <property type="match status" value="1"/>
</dbReference>
<feature type="domain" description="HTH tetR-type" evidence="3">
    <location>
        <begin position="13"/>
        <end position="73"/>
    </location>
</feature>
<reference evidence="4 5" key="1">
    <citation type="submission" date="2019-01" db="EMBL/GenBank/DDBJ databases">
        <authorList>
            <person name="Chen W.-M."/>
        </authorList>
    </citation>
    <scope>NUCLEOTIDE SEQUENCE [LARGE SCALE GENOMIC DNA]</scope>
    <source>
        <strain evidence="4 5">TLA-22</strain>
    </source>
</reference>
<evidence type="ECO:0000313" key="5">
    <source>
        <dbReference type="Proteomes" id="UP000282977"/>
    </source>
</evidence>
<dbReference type="PROSITE" id="PS50977">
    <property type="entry name" value="HTH_TETR_2"/>
    <property type="match status" value="1"/>
</dbReference>
<gene>
    <name evidence="4" type="ORF">ENE74_00760</name>
</gene>
<accession>A0A437JBF1</accession>
<name>A0A437JBF1_9SPHN</name>
<organism evidence="4 5">
    <name type="scientific">Sphingobium algorifonticola</name>
    <dbReference type="NCBI Taxonomy" id="2008318"/>
    <lineage>
        <taxon>Bacteria</taxon>
        <taxon>Pseudomonadati</taxon>
        <taxon>Pseudomonadota</taxon>
        <taxon>Alphaproteobacteria</taxon>
        <taxon>Sphingomonadales</taxon>
        <taxon>Sphingomonadaceae</taxon>
        <taxon>Sphingobium</taxon>
    </lineage>
</organism>
<dbReference type="InterPro" id="IPR050109">
    <property type="entry name" value="HTH-type_TetR-like_transc_reg"/>
</dbReference>
<protein>
    <submittedName>
        <fullName evidence="4">TetR/AcrR family transcriptional regulator</fullName>
    </submittedName>
</protein>
<evidence type="ECO:0000256" key="1">
    <source>
        <dbReference type="ARBA" id="ARBA00023125"/>
    </source>
</evidence>
<dbReference type="Pfam" id="PF00440">
    <property type="entry name" value="TetR_N"/>
    <property type="match status" value="1"/>
</dbReference>
<evidence type="ECO:0000259" key="3">
    <source>
        <dbReference type="PROSITE" id="PS50977"/>
    </source>
</evidence>
<dbReference type="PANTHER" id="PTHR30055:SF239">
    <property type="entry name" value="TRANSCRIPTIONAL REGULATORY PROTEIN"/>
    <property type="match status" value="1"/>
</dbReference>